<protein>
    <submittedName>
        <fullName evidence="3">Uncharacterized protein</fullName>
    </submittedName>
</protein>
<evidence type="ECO:0000256" key="2">
    <source>
        <dbReference type="SAM" id="SignalP"/>
    </source>
</evidence>
<evidence type="ECO:0000313" key="4">
    <source>
        <dbReference type="Proteomes" id="UP000427906"/>
    </source>
</evidence>
<dbReference type="EMBL" id="AP021874">
    <property type="protein sequence ID" value="BBO71396.1"/>
    <property type="molecule type" value="Genomic_DNA"/>
</dbReference>
<dbReference type="Proteomes" id="UP000427906">
    <property type="component" value="Chromosome"/>
</dbReference>
<proteinExistence type="predicted"/>
<sequence>MWKQMRHKYLFIFLALLLCLMSPVSAYASGMEGFGFLLVLFIAFVSTIPGAIIKNVLSHYMKKREDFKNIVPLVMVAESIIMVISSLLGSALVAGFESSHYRPIFLYPAIPIHIMLATFPNLFLLKEGKQKFSKIFSKFENIINAVMFSIFTPAVFAALISIVAY</sequence>
<evidence type="ECO:0000256" key="1">
    <source>
        <dbReference type="SAM" id="Phobius"/>
    </source>
</evidence>
<feature type="transmembrane region" description="Helical" evidence="1">
    <location>
        <begin position="69"/>
        <end position="92"/>
    </location>
</feature>
<feature type="transmembrane region" description="Helical" evidence="1">
    <location>
        <begin position="145"/>
        <end position="164"/>
    </location>
</feature>
<keyword evidence="4" id="KW-1185">Reference proteome</keyword>
<reference evidence="3 4" key="1">
    <citation type="submission" date="2019-11" db="EMBL/GenBank/DDBJ databases">
        <title>Comparative genomics of hydrocarbon-degrading Desulfosarcina strains.</title>
        <authorList>
            <person name="Watanabe M."/>
            <person name="Kojima H."/>
            <person name="Fukui M."/>
        </authorList>
    </citation>
    <scope>NUCLEOTIDE SEQUENCE [LARGE SCALE GENOMIC DNA]</scope>
    <source>
        <strain evidence="3 4">PL12</strain>
    </source>
</reference>
<feature type="transmembrane region" description="Helical" evidence="1">
    <location>
        <begin position="36"/>
        <end position="57"/>
    </location>
</feature>
<keyword evidence="1" id="KW-0472">Membrane</keyword>
<feature type="transmembrane region" description="Helical" evidence="1">
    <location>
        <begin position="104"/>
        <end position="124"/>
    </location>
</feature>
<gene>
    <name evidence="3" type="ORF">DSCA_53260</name>
</gene>
<accession>A0A5K7YQ68</accession>
<feature type="signal peptide" evidence="2">
    <location>
        <begin position="1"/>
        <end position="26"/>
    </location>
</feature>
<dbReference type="AlphaFoldDB" id="A0A5K7YQ68"/>
<feature type="chain" id="PRO_5024346283" evidence="2">
    <location>
        <begin position="27"/>
        <end position="165"/>
    </location>
</feature>
<keyword evidence="1" id="KW-1133">Transmembrane helix</keyword>
<dbReference type="KEGG" id="dalk:DSCA_53260"/>
<organism evidence="3 4">
    <name type="scientific">Desulfosarcina alkanivorans</name>
    <dbReference type="NCBI Taxonomy" id="571177"/>
    <lineage>
        <taxon>Bacteria</taxon>
        <taxon>Pseudomonadati</taxon>
        <taxon>Thermodesulfobacteriota</taxon>
        <taxon>Desulfobacteria</taxon>
        <taxon>Desulfobacterales</taxon>
        <taxon>Desulfosarcinaceae</taxon>
        <taxon>Desulfosarcina</taxon>
    </lineage>
</organism>
<keyword evidence="1" id="KW-0812">Transmembrane</keyword>
<evidence type="ECO:0000313" key="3">
    <source>
        <dbReference type="EMBL" id="BBO71396.1"/>
    </source>
</evidence>
<keyword evidence="2" id="KW-0732">Signal</keyword>
<name>A0A5K7YQ68_9BACT</name>